<dbReference type="EMBL" id="VINQ01000001">
    <property type="protein sequence ID" value="KAA0921026.1"/>
    <property type="molecule type" value="Genomic_DNA"/>
</dbReference>
<dbReference type="RefSeq" id="WP_111361952.1">
    <property type="nucleotide sequence ID" value="NZ_VINQ01000001.1"/>
</dbReference>
<comment type="caution">
    <text evidence="1">The sequence shown here is derived from an EMBL/GenBank/DDBJ whole genome shotgun (WGS) entry which is preliminary data.</text>
</comment>
<evidence type="ECO:0000313" key="1">
    <source>
        <dbReference type="EMBL" id="KAA0921026.1"/>
    </source>
</evidence>
<organism evidence="1 2">
    <name type="scientific">Aquicoccus porphyridii</name>
    <dbReference type="NCBI Taxonomy" id="1852029"/>
    <lineage>
        <taxon>Bacteria</taxon>
        <taxon>Pseudomonadati</taxon>
        <taxon>Pseudomonadota</taxon>
        <taxon>Alphaproteobacteria</taxon>
        <taxon>Rhodobacterales</taxon>
        <taxon>Paracoccaceae</taxon>
        <taxon>Aquicoccus</taxon>
    </lineage>
</organism>
<protein>
    <submittedName>
        <fullName evidence="1">Uncharacterized protein</fullName>
    </submittedName>
</protein>
<sequence>MSDSKTSVRKTIVEKVKVLHSSPGDTFFPDFLFQNGEKPTDVWQIFTTTRTGLLPSKTGIHTCYSEEEASALAAKYPVGSELPDSQGVEEYKMDLVRAIMESDFPFGVCAGDEESPLAFDVLGDSGIYRGRYGTLSQKVIDFLGKQRTGKLKNRFGENWHVAAAFEYCWLKFPHSSPAFVAASYQYHYYITNDDFSAGYHWRDLEVLVHGVEAEATKAIETRKKAGVSGSRKSAQSREDRRNALMTAMEDVARRNPQIAQLGEKALVQLATAEATESDPALWRQGKGQVMEYLGEIRRGEAGKDLQAKYRALFPAKPPKRIG</sequence>
<dbReference type="AlphaFoldDB" id="A0A5A9ZVS3"/>
<accession>A0A5A9ZVS3</accession>
<dbReference type="Proteomes" id="UP000325291">
    <property type="component" value="Unassembled WGS sequence"/>
</dbReference>
<name>A0A5A9ZVS3_9RHOB</name>
<proteinExistence type="predicted"/>
<evidence type="ECO:0000313" key="2">
    <source>
        <dbReference type="Proteomes" id="UP000325291"/>
    </source>
</evidence>
<keyword evidence="2" id="KW-1185">Reference proteome</keyword>
<reference evidence="1 2" key="1">
    <citation type="submission" date="2019-07" db="EMBL/GenBank/DDBJ databases">
        <title>Aquicoccus porphyridii gen. nov., sp. nov., isolated from a small marine red alga, Porphyridium marinum.</title>
        <authorList>
            <person name="Liu L."/>
        </authorList>
    </citation>
    <scope>NUCLEOTIDE SEQUENCE [LARGE SCALE GENOMIC DNA]</scope>
    <source>
        <strain evidence="1 2">L1 8-17</strain>
    </source>
</reference>
<gene>
    <name evidence="1" type="ORF">FLO80_02310</name>
</gene>